<keyword evidence="3 5" id="KW-0560">Oxidoreductase</keyword>
<evidence type="ECO:0000256" key="2">
    <source>
        <dbReference type="ARBA" id="ARBA00022559"/>
    </source>
</evidence>
<dbReference type="InterPro" id="IPR029759">
    <property type="entry name" value="GPX_AS"/>
</dbReference>
<dbReference type="Gene3D" id="3.40.30.10">
    <property type="entry name" value="Glutaredoxin"/>
    <property type="match status" value="1"/>
</dbReference>
<keyword evidence="2 5" id="KW-0575">Peroxidase</keyword>
<evidence type="ECO:0000256" key="1">
    <source>
        <dbReference type="ARBA" id="ARBA00006926"/>
    </source>
</evidence>
<dbReference type="PIRSF" id="PIRSF000303">
    <property type="entry name" value="Glutathion_perox"/>
    <property type="match status" value="1"/>
</dbReference>
<name>A0A1D8FWY6_9ACTN</name>
<comment type="similarity">
    <text evidence="1 5">Belongs to the glutathione peroxidase family.</text>
</comment>
<dbReference type="STRING" id="285473.A4G23_00497"/>
<dbReference type="InterPro" id="IPR013766">
    <property type="entry name" value="Thioredoxin_domain"/>
</dbReference>
<dbReference type="InterPro" id="IPR000889">
    <property type="entry name" value="Glutathione_peroxidase"/>
</dbReference>
<dbReference type="PANTHER" id="PTHR11592">
    <property type="entry name" value="GLUTATHIONE PEROXIDASE"/>
    <property type="match status" value="1"/>
</dbReference>
<dbReference type="KEGG" id="srn:A4G23_00497"/>
<dbReference type="PATRIC" id="fig|285473.5.peg.539"/>
<feature type="active site" evidence="4">
    <location>
        <position position="35"/>
    </location>
</feature>
<dbReference type="Proteomes" id="UP000095349">
    <property type="component" value="Chromosome"/>
</dbReference>
<accession>A0A1D8FWY6</accession>
<sequence length="162" mass="17561">MSLYDIPLRTLSGEPTSLAEYRGRAVLVVNVASKCGLTPQYTGLEKLQQEYGERGLTVLGVPCNQFGGQEPGSAEEIRTFCSTTYGVSFPLLEKTDVNGPGRHPLYTELTRTPDADGGAGDVQWNFEKFLIDARGGVTRFRPRTEPDAPELVRAVEAALPAA</sequence>
<dbReference type="RefSeq" id="WP_069975430.1">
    <property type="nucleotide sequence ID" value="NZ_CP017316.1"/>
</dbReference>
<dbReference type="EMBL" id="CP017316">
    <property type="protein sequence ID" value="AOT57707.1"/>
    <property type="molecule type" value="Genomic_DNA"/>
</dbReference>
<proteinExistence type="inferred from homology"/>
<evidence type="ECO:0000313" key="7">
    <source>
        <dbReference type="EMBL" id="AOT57707.1"/>
    </source>
</evidence>
<evidence type="ECO:0000259" key="6">
    <source>
        <dbReference type="PROSITE" id="PS51352"/>
    </source>
</evidence>
<evidence type="ECO:0000256" key="5">
    <source>
        <dbReference type="RuleBase" id="RU000499"/>
    </source>
</evidence>
<dbReference type="PANTHER" id="PTHR11592:SF40">
    <property type="entry name" value="THIOREDOXIN_GLUTATHIONE PEROXIDASE BTUE"/>
    <property type="match status" value="1"/>
</dbReference>
<feature type="domain" description="Thioredoxin" evidence="6">
    <location>
        <begin position="1"/>
        <end position="160"/>
    </location>
</feature>
<dbReference type="InterPro" id="IPR036249">
    <property type="entry name" value="Thioredoxin-like_sf"/>
</dbReference>
<dbReference type="GO" id="GO:0034599">
    <property type="term" value="P:cellular response to oxidative stress"/>
    <property type="evidence" value="ECO:0007669"/>
    <property type="project" value="TreeGrafter"/>
</dbReference>
<evidence type="ECO:0000256" key="4">
    <source>
        <dbReference type="PIRSR" id="PIRSR000303-1"/>
    </source>
</evidence>
<dbReference type="CDD" id="cd00340">
    <property type="entry name" value="GSH_Peroxidase"/>
    <property type="match status" value="1"/>
</dbReference>
<dbReference type="FunFam" id="3.40.30.10:FF:000010">
    <property type="entry name" value="Glutathione peroxidase"/>
    <property type="match status" value="1"/>
</dbReference>
<organism evidence="7 8">
    <name type="scientific">Streptomyces rubrolavendulae</name>
    <dbReference type="NCBI Taxonomy" id="285473"/>
    <lineage>
        <taxon>Bacteria</taxon>
        <taxon>Bacillati</taxon>
        <taxon>Actinomycetota</taxon>
        <taxon>Actinomycetes</taxon>
        <taxon>Kitasatosporales</taxon>
        <taxon>Streptomycetaceae</taxon>
        <taxon>Streptomyces</taxon>
    </lineage>
</organism>
<keyword evidence="8" id="KW-1185">Reference proteome</keyword>
<dbReference type="OrthoDB" id="9785502at2"/>
<dbReference type="SUPFAM" id="SSF52833">
    <property type="entry name" value="Thioredoxin-like"/>
    <property type="match status" value="1"/>
</dbReference>
<evidence type="ECO:0000313" key="8">
    <source>
        <dbReference type="Proteomes" id="UP000095349"/>
    </source>
</evidence>
<dbReference type="PROSITE" id="PS00460">
    <property type="entry name" value="GLUTATHIONE_PEROXID_1"/>
    <property type="match status" value="1"/>
</dbReference>
<reference evidence="7 8" key="1">
    <citation type="submission" date="2016-09" db="EMBL/GenBank/DDBJ databases">
        <title>Streptomyces rubrolavendulae MJM4426 Genome sequencing and assembly.</title>
        <authorList>
            <person name="Kim J.-G."/>
        </authorList>
    </citation>
    <scope>NUCLEOTIDE SEQUENCE [LARGE SCALE GENOMIC DNA]</scope>
    <source>
        <strain evidence="7 8">MJM4426</strain>
    </source>
</reference>
<evidence type="ECO:0000256" key="3">
    <source>
        <dbReference type="ARBA" id="ARBA00023002"/>
    </source>
</evidence>
<dbReference type="Pfam" id="PF00255">
    <property type="entry name" value="GSHPx"/>
    <property type="match status" value="1"/>
</dbReference>
<protein>
    <recommendedName>
        <fullName evidence="5">Glutathione peroxidase</fullName>
    </recommendedName>
</protein>
<dbReference type="PROSITE" id="PS51355">
    <property type="entry name" value="GLUTATHIONE_PEROXID_3"/>
    <property type="match status" value="1"/>
</dbReference>
<dbReference type="AlphaFoldDB" id="A0A1D8FWY6"/>
<dbReference type="PROSITE" id="PS51352">
    <property type="entry name" value="THIOREDOXIN_2"/>
    <property type="match status" value="1"/>
</dbReference>
<dbReference type="GO" id="GO:0004601">
    <property type="term" value="F:peroxidase activity"/>
    <property type="evidence" value="ECO:0007669"/>
    <property type="project" value="UniProtKB-KW"/>
</dbReference>
<dbReference type="PRINTS" id="PR01011">
    <property type="entry name" value="GLUTPROXDASE"/>
</dbReference>
<gene>
    <name evidence="7" type="primary">gpx2</name>
    <name evidence="7" type="ORF">A4G23_00497</name>
</gene>